<dbReference type="SUPFAM" id="SSF52777">
    <property type="entry name" value="CoA-dependent acyltransferases"/>
    <property type="match status" value="1"/>
</dbReference>
<dbReference type="Pfam" id="PF02458">
    <property type="entry name" value="Transferase"/>
    <property type="match status" value="1"/>
</dbReference>
<dbReference type="Proteomes" id="UP001163823">
    <property type="component" value="Chromosome 3"/>
</dbReference>
<dbReference type="InterPro" id="IPR051504">
    <property type="entry name" value="Plant_metabolite_acyltrans"/>
</dbReference>
<dbReference type="Gene3D" id="3.30.559.10">
    <property type="entry name" value="Chloramphenicol acetyltransferase-like domain"/>
    <property type="match status" value="2"/>
</dbReference>
<organism evidence="3 4">
    <name type="scientific">Quillaja saponaria</name>
    <name type="common">Soap bark tree</name>
    <dbReference type="NCBI Taxonomy" id="32244"/>
    <lineage>
        <taxon>Eukaryota</taxon>
        <taxon>Viridiplantae</taxon>
        <taxon>Streptophyta</taxon>
        <taxon>Embryophyta</taxon>
        <taxon>Tracheophyta</taxon>
        <taxon>Spermatophyta</taxon>
        <taxon>Magnoliopsida</taxon>
        <taxon>eudicotyledons</taxon>
        <taxon>Gunneridae</taxon>
        <taxon>Pentapetalae</taxon>
        <taxon>rosids</taxon>
        <taxon>fabids</taxon>
        <taxon>Fabales</taxon>
        <taxon>Quillajaceae</taxon>
        <taxon>Quillaja</taxon>
    </lineage>
</organism>
<keyword evidence="1" id="KW-0808">Transferase</keyword>
<dbReference type="PANTHER" id="PTHR31625">
    <property type="match status" value="1"/>
</dbReference>
<dbReference type="KEGG" id="qsa:O6P43_004393"/>
<accession>A0AAD7VFU7</accession>
<reference evidence="3" key="1">
    <citation type="journal article" date="2023" name="Science">
        <title>Elucidation of the pathway for biosynthesis of saponin adjuvants from the soapbark tree.</title>
        <authorList>
            <person name="Reed J."/>
            <person name="Orme A."/>
            <person name="El-Demerdash A."/>
            <person name="Owen C."/>
            <person name="Martin L.B.B."/>
            <person name="Misra R.C."/>
            <person name="Kikuchi S."/>
            <person name="Rejzek M."/>
            <person name="Martin A.C."/>
            <person name="Harkess A."/>
            <person name="Leebens-Mack J."/>
            <person name="Louveau T."/>
            <person name="Stephenson M.J."/>
            <person name="Osbourn A."/>
        </authorList>
    </citation>
    <scope>NUCLEOTIDE SEQUENCE</scope>
    <source>
        <strain evidence="3">S10</strain>
    </source>
</reference>
<keyword evidence="4" id="KW-1185">Reference proteome</keyword>
<gene>
    <name evidence="3" type="ORF">O6P43_004393</name>
</gene>
<dbReference type="InterPro" id="IPR023213">
    <property type="entry name" value="CAT-like_dom_sf"/>
</dbReference>
<keyword evidence="2" id="KW-0012">Acyltransferase</keyword>
<evidence type="ECO:0000256" key="2">
    <source>
        <dbReference type="ARBA" id="ARBA00023315"/>
    </source>
</evidence>
<sequence length="457" mass="50853">MPPTMEEPKSAKILEVCRVAPQPELAAKQVSLPLTFFDILWLRLPPAQLLFFYEFSHPRQLFFDSVLPKLKKSLSLTLQHFIPLAGNINWLCHSTKPILNYTTGDAVLLTIAESDADFIHLSGTDLCDAIESHPLIPHLAISHEQASAFALQVTLFPGSGFSIGIALHQVVVDGKTTASFMKSWGYISKFGARKSSSLLPPELTPFYDRTVIRDPTGIEEMFVKDWLKQGGPNNRSLMVWDLKIAQDAIRGVFELTRPDIEKLRQLVLTKLKLKVHLSTFTLICAYIWICIVKAEELKTENTVFVVTVDCRTRLDPPIPPTYFGNCVRGRPIVLKTKNLLGEDGFLVAVKALSEALASLEDGVLSGAETWVSNLCKLSTDRRISIAGSPKFEIYSVDFGWGRPKKVEMSSIDQTRAVSLWDSRNGNGGIEVGLVLRKHDMEAFASLFTNGLRSPSKL</sequence>
<proteinExistence type="predicted"/>
<dbReference type="AlphaFoldDB" id="A0AAD7VFU7"/>
<evidence type="ECO:0000313" key="4">
    <source>
        <dbReference type="Proteomes" id="UP001163823"/>
    </source>
</evidence>
<name>A0AAD7VFU7_QUISA</name>
<protein>
    <submittedName>
        <fullName evidence="3">Phenolic glucoside malonyltransferase</fullName>
    </submittedName>
</protein>
<evidence type="ECO:0000256" key="1">
    <source>
        <dbReference type="ARBA" id="ARBA00022679"/>
    </source>
</evidence>
<comment type="caution">
    <text evidence="3">The sequence shown here is derived from an EMBL/GenBank/DDBJ whole genome shotgun (WGS) entry which is preliminary data.</text>
</comment>
<evidence type="ECO:0000313" key="3">
    <source>
        <dbReference type="EMBL" id="KAJ7974302.1"/>
    </source>
</evidence>
<dbReference type="GO" id="GO:0016747">
    <property type="term" value="F:acyltransferase activity, transferring groups other than amino-acyl groups"/>
    <property type="evidence" value="ECO:0007669"/>
    <property type="project" value="UniProtKB-ARBA"/>
</dbReference>
<dbReference type="EMBL" id="JARAOO010000003">
    <property type="protein sequence ID" value="KAJ7974302.1"/>
    <property type="molecule type" value="Genomic_DNA"/>
</dbReference>